<accession>A0A7J6HEP5</accession>
<dbReference type="Gene3D" id="3.40.50.150">
    <property type="entry name" value="Vaccinia Virus protein VP39"/>
    <property type="match status" value="1"/>
</dbReference>
<gene>
    <name evidence="1" type="ORF">G4B88_011984</name>
</gene>
<dbReference type="EMBL" id="JAATIQ010000050">
    <property type="protein sequence ID" value="KAF4392989.1"/>
    <property type="molecule type" value="Genomic_DNA"/>
</dbReference>
<dbReference type="Pfam" id="PF07279">
    <property type="entry name" value="DUF1442"/>
    <property type="match status" value="1"/>
</dbReference>
<dbReference type="AlphaFoldDB" id="A0A7J6HEP5"/>
<evidence type="ECO:0000313" key="1">
    <source>
        <dbReference type="EMBL" id="KAF4392989.1"/>
    </source>
</evidence>
<protein>
    <submittedName>
        <fullName evidence="1">Uncharacterized protein</fullName>
    </submittedName>
</protein>
<comment type="caution">
    <text evidence="1">The sequence shown here is derived from an EMBL/GenBank/DDBJ whole genome shotgun (WGS) entry which is preliminary data.</text>
</comment>
<sequence length="213" mass="23029">MACWSPENATKAFLKALKMGKNGKEPDVAEFISALAAGNNAQLMVMACAGAAGANALALVAARHQTGGRVVCILPSQNYIKESKDSLGPYSKCIEFFIGNPKTLLPDNFKGADFVLIDCDIKDHKGIFLAAQKGISEHVGALIVGFNALRKGSWGNDLRAHTHFLPIGEGLLVSRITSPKKSHWVVKVDKCTGEEHVFRVSNNTSPRRQWIEA</sequence>
<name>A0A7J6HEP5_CANSA</name>
<keyword evidence="2" id="KW-1185">Reference proteome</keyword>
<proteinExistence type="predicted"/>
<dbReference type="Proteomes" id="UP000583929">
    <property type="component" value="Unassembled WGS sequence"/>
</dbReference>
<dbReference type="PANTHER" id="PTHR33593">
    <property type="entry name" value="DUF1442 FAMILY PROTEIN"/>
    <property type="match status" value="1"/>
</dbReference>
<organism evidence="1 2">
    <name type="scientific">Cannabis sativa</name>
    <name type="common">Hemp</name>
    <name type="synonym">Marijuana</name>
    <dbReference type="NCBI Taxonomy" id="3483"/>
    <lineage>
        <taxon>Eukaryota</taxon>
        <taxon>Viridiplantae</taxon>
        <taxon>Streptophyta</taxon>
        <taxon>Embryophyta</taxon>
        <taxon>Tracheophyta</taxon>
        <taxon>Spermatophyta</taxon>
        <taxon>Magnoliopsida</taxon>
        <taxon>eudicotyledons</taxon>
        <taxon>Gunneridae</taxon>
        <taxon>Pentapetalae</taxon>
        <taxon>rosids</taxon>
        <taxon>fabids</taxon>
        <taxon>Rosales</taxon>
        <taxon>Cannabaceae</taxon>
        <taxon>Cannabis</taxon>
    </lineage>
</organism>
<dbReference type="InterPro" id="IPR029063">
    <property type="entry name" value="SAM-dependent_MTases_sf"/>
</dbReference>
<dbReference type="PANTHER" id="PTHR33593:SF17">
    <property type="entry name" value="DUF1442 FAMILY PROTEIN"/>
    <property type="match status" value="1"/>
</dbReference>
<evidence type="ECO:0000313" key="2">
    <source>
        <dbReference type="Proteomes" id="UP000583929"/>
    </source>
</evidence>
<reference evidence="1 2" key="1">
    <citation type="journal article" date="2020" name="bioRxiv">
        <title>Sequence and annotation of 42 cannabis genomes reveals extensive copy number variation in cannabinoid synthesis and pathogen resistance genes.</title>
        <authorList>
            <person name="Mckernan K.J."/>
            <person name="Helbert Y."/>
            <person name="Kane L.T."/>
            <person name="Ebling H."/>
            <person name="Zhang L."/>
            <person name="Liu B."/>
            <person name="Eaton Z."/>
            <person name="Mclaughlin S."/>
            <person name="Kingan S."/>
            <person name="Baybayan P."/>
            <person name="Concepcion G."/>
            <person name="Jordan M."/>
            <person name="Riva A."/>
            <person name="Barbazuk W."/>
            <person name="Harkins T."/>
        </authorList>
    </citation>
    <scope>NUCLEOTIDE SEQUENCE [LARGE SCALE GENOMIC DNA]</scope>
    <source>
        <strain evidence="2">cv. Jamaican Lion 4</strain>
        <tissue evidence="1">Leaf</tissue>
    </source>
</reference>
<dbReference type="InterPro" id="IPR009902">
    <property type="entry name" value="DUF1442"/>
</dbReference>